<dbReference type="AlphaFoldDB" id="A0AAP7IDS9"/>
<gene>
    <name evidence="1" type="ORF">ASS94_08900</name>
</gene>
<proteinExistence type="predicted"/>
<protein>
    <recommendedName>
        <fullName evidence="3">DUF1108 family protein</fullName>
    </recommendedName>
</protein>
<evidence type="ECO:0000313" key="1">
    <source>
        <dbReference type="EMBL" id="OEK55709.1"/>
    </source>
</evidence>
<accession>A0AAP7IDS9</accession>
<dbReference type="Pfam" id="PF06531">
    <property type="entry name" value="DUF1108"/>
    <property type="match status" value="1"/>
</dbReference>
<dbReference type="RefSeq" id="WP_069812674.1">
    <property type="nucleotide sequence ID" value="NZ_CP068063.1"/>
</dbReference>
<organism evidence="1 2">
    <name type="scientific">Staphylococcus equorum</name>
    <dbReference type="NCBI Taxonomy" id="246432"/>
    <lineage>
        <taxon>Bacteria</taxon>
        <taxon>Bacillati</taxon>
        <taxon>Bacillota</taxon>
        <taxon>Bacilli</taxon>
        <taxon>Bacillales</taxon>
        <taxon>Staphylococcaceae</taxon>
        <taxon>Staphylococcus</taxon>
    </lineage>
</organism>
<name>A0AAP7IDS9_9STAP</name>
<dbReference type="EMBL" id="LNPX01000036">
    <property type="protein sequence ID" value="OEK55709.1"/>
    <property type="molecule type" value="Genomic_DNA"/>
</dbReference>
<reference evidence="2" key="1">
    <citation type="submission" date="2015-11" db="EMBL/GenBank/DDBJ databases">
        <title>Genomic diversity of Staphylococcus saprophyticus strains from urinary tract infections, animal surfaces, and fermented foods.</title>
        <authorList>
            <person name="Wolfe B.E."/>
        </authorList>
    </citation>
    <scope>NUCLEOTIDE SEQUENCE [LARGE SCALE GENOMIC DNA]</scope>
    <source>
        <strain evidence="2">738_7</strain>
    </source>
</reference>
<dbReference type="InterPro" id="IPR009494">
    <property type="entry name" value="DUF1108"/>
</dbReference>
<evidence type="ECO:0008006" key="3">
    <source>
        <dbReference type="Google" id="ProtNLM"/>
    </source>
</evidence>
<comment type="caution">
    <text evidence="1">The sequence shown here is derived from an EMBL/GenBank/DDBJ whole genome shotgun (WGS) entry which is preliminary data.</text>
</comment>
<sequence>MYYRINDESKKIINVQGFQFVLRVRKMTQFEVNISVETLDNVFIDGILVADEELGVNTAREILEQSVFKWIDENTDEADRVMIAVMKW</sequence>
<dbReference type="Proteomes" id="UP000095464">
    <property type="component" value="Unassembled WGS sequence"/>
</dbReference>
<evidence type="ECO:0000313" key="2">
    <source>
        <dbReference type="Proteomes" id="UP000095464"/>
    </source>
</evidence>